<gene>
    <name evidence="9" type="ORF">BDV96DRAFT_601066</name>
</gene>
<keyword evidence="10" id="KW-1185">Reference proteome</keyword>
<keyword evidence="2 7" id="KW-0812">Transmembrane</keyword>
<dbReference type="EMBL" id="ML977327">
    <property type="protein sequence ID" value="KAF2113572.1"/>
    <property type="molecule type" value="Genomic_DNA"/>
</dbReference>
<evidence type="ECO:0000313" key="10">
    <source>
        <dbReference type="Proteomes" id="UP000799770"/>
    </source>
</evidence>
<comment type="similarity">
    <text evidence="5">Belongs to the SAT4 family.</text>
</comment>
<evidence type="ECO:0000256" key="6">
    <source>
        <dbReference type="SAM" id="MobiDB-lite"/>
    </source>
</evidence>
<keyword evidence="4 7" id="KW-0472">Membrane</keyword>
<feature type="compositionally biased region" description="Polar residues" evidence="6">
    <location>
        <begin position="347"/>
        <end position="362"/>
    </location>
</feature>
<reference evidence="9" key="1">
    <citation type="journal article" date="2020" name="Stud. Mycol.">
        <title>101 Dothideomycetes genomes: a test case for predicting lifestyles and emergence of pathogens.</title>
        <authorList>
            <person name="Haridas S."/>
            <person name="Albert R."/>
            <person name="Binder M."/>
            <person name="Bloem J."/>
            <person name="Labutti K."/>
            <person name="Salamov A."/>
            <person name="Andreopoulos B."/>
            <person name="Baker S."/>
            <person name="Barry K."/>
            <person name="Bills G."/>
            <person name="Bluhm B."/>
            <person name="Cannon C."/>
            <person name="Castanera R."/>
            <person name="Culley D."/>
            <person name="Daum C."/>
            <person name="Ezra D."/>
            <person name="Gonzalez J."/>
            <person name="Henrissat B."/>
            <person name="Kuo A."/>
            <person name="Liang C."/>
            <person name="Lipzen A."/>
            <person name="Lutzoni F."/>
            <person name="Magnuson J."/>
            <person name="Mondo S."/>
            <person name="Nolan M."/>
            <person name="Ohm R."/>
            <person name="Pangilinan J."/>
            <person name="Park H.-J."/>
            <person name="Ramirez L."/>
            <person name="Alfaro M."/>
            <person name="Sun H."/>
            <person name="Tritt A."/>
            <person name="Yoshinaga Y."/>
            <person name="Zwiers L.-H."/>
            <person name="Turgeon B."/>
            <person name="Goodwin S."/>
            <person name="Spatafora J."/>
            <person name="Crous P."/>
            <person name="Grigoriev I."/>
        </authorList>
    </citation>
    <scope>NUCLEOTIDE SEQUENCE</scope>
    <source>
        <strain evidence="9">CBS 627.86</strain>
    </source>
</reference>
<dbReference type="PANTHER" id="PTHR33048:SF47">
    <property type="entry name" value="INTEGRAL MEMBRANE PROTEIN-RELATED"/>
    <property type="match status" value="1"/>
</dbReference>
<feature type="transmembrane region" description="Helical" evidence="7">
    <location>
        <begin position="48"/>
        <end position="69"/>
    </location>
</feature>
<feature type="transmembrane region" description="Helical" evidence="7">
    <location>
        <begin position="251"/>
        <end position="274"/>
    </location>
</feature>
<dbReference type="Pfam" id="PF20684">
    <property type="entry name" value="Fung_rhodopsin"/>
    <property type="match status" value="1"/>
</dbReference>
<evidence type="ECO:0000256" key="4">
    <source>
        <dbReference type="ARBA" id="ARBA00023136"/>
    </source>
</evidence>
<feature type="transmembrane region" description="Helical" evidence="7">
    <location>
        <begin position="213"/>
        <end position="231"/>
    </location>
</feature>
<dbReference type="InterPro" id="IPR052337">
    <property type="entry name" value="SAT4-like"/>
</dbReference>
<evidence type="ECO:0000256" key="1">
    <source>
        <dbReference type="ARBA" id="ARBA00004141"/>
    </source>
</evidence>
<evidence type="ECO:0000259" key="8">
    <source>
        <dbReference type="Pfam" id="PF20684"/>
    </source>
</evidence>
<comment type="subcellular location">
    <subcellularLocation>
        <location evidence="1">Membrane</location>
        <topology evidence="1">Multi-pass membrane protein</topology>
    </subcellularLocation>
</comment>
<evidence type="ECO:0000256" key="5">
    <source>
        <dbReference type="ARBA" id="ARBA00038359"/>
    </source>
</evidence>
<evidence type="ECO:0000313" key="9">
    <source>
        <dbReference type="EMBL" id="KAF2113572.1"/>
    </source>
</evidence>
<keyword evidence="3 7" id="KW-1133">Transmembrane helix</keyword>
<sequence length="383" mass="42810">MADAHEASLPPDTDHRHGFMTAIITVTVLSVVIAWLRMYTRIFLSQNAWWDDYIMFAASFLTILTNGILTRAFELGLGRHIYYVPVEQVPECFKWLWAAEPTNLFALYAVRLSITLFFLRLIPVHQKLNRRIIWTAAWGLTVSDIYVSISYFIQCRPIQKVWRTDIPGKCLSDAAYAAPVWLYQAVSILADLALVSIPILMFRSLKLPTRTKIGVIALCCLGIFTCAIAIVKTALLPALFDHHNLDKTWSLAQLCFWAPMEICVGIICGSLPCLKPLYHHIKTGGKSSSKGSALYASGSASAASGLRSSARRYRAQVSIDLRDRSKSSEETILPKHHQSYDPENEPTRAQQCGGESSVNTTRISDPRNGILKTIELEFETGTV</sequence>
<proteinExistence type="inferred from homology"/>
<organism evidence="9 10">
    <name type="scientific">Lophiotrema nucula</name>
    <dbReference type="NCBI Taxonomy" id="690887"/>
    <lineage>
        <taxon>Eukaryota</taxon>
        <taxon>Fungi</taxon>
        <taxon>Dikarya</taxon>
        <taxon>Ascomycota</taxon>
        <taxon>Pezizomycotina</taxon>
        <taxon>Dothideomycetes</taxon>
        <taxon>Pleosporomycetidae</taxon>
        <taxon>Pleosporales</taxon>
        <taxon>Lophiotremataceae</taxon>
        <taxon>Lophiotrema</taxon>
    </lineage>
</organism>
<feature type="region of interest" description="Disordered" evidence="6">
    <location>
        <begin position="322"/>
        <end position="362"/>
    </location>
</feature>
<name>A0A6A5Z2B2_9PLEO</name>
<feature type="compositionally biased region" description="Basic and acidic residues" evidence="6">
    <location>
        <begin position="322"/>
        <end position="333"/>
    </location>
</feature>
<feature type="domain" description="Rhodopsin" evidence="8">
    <location>
        <begin position="36"/>
        <end position="279"/>
    </location>
</feature>
<feature type="transmembrane region" description="Helical" evidence="7">
    <location>
        <begin position="134"/>
        <end position="153"/>
    </location>
</feature>
<dbReference type="AlphaFoldDB" id="A0A6A5Z2B2"/>
<feature type="transmembrane region" description="Helical" evidence="7">
    <location>
        <begin position="18"/>
        <end position="36"/>
    </location>
</feature>
<feature type="transmembrane region" description="Helical" evidence="7">
    <location>
        <begin position="104"/>
        <end position="122"/>
    </location>
</feature>
<dbReference type="GO" id="GO:0016020">
    <property type="term" value="C:membrane"/>
    <property type="evidence" value="ECO:0007669"/>
    <property type="project" value="UniProtKB-SubCell"/>
</dbReference>
<protein>
    <recommendedName>
        <fullName evidence="8">Rhodopsin domain-containing protein</fullName>
    </recommendedName>
</protein>
<evidence type="ECO:0000256" key="7">
    <source>
        <dbReference type="SAM" id="Phobius"/>
    </source>
</evidence>
<dbReference type="PANTHER" id="PTHR33048">
    <property type="entry name" value="PTH11-LIKE INTEGRAL MEMBRANE PROTEIN (AFU_ORTHOLOGUE AFUA_5G11245)"/>
    <property type="match status" value="1"/>
</dbReference>
<accession>A0A6A5Z2B2</accession>
<evidence type="ECO:0000256" key="2">
    <source>
        <dbReference type="ARBA" id="ARBA00022692"/>
    </source>
</evidence>
<evidence type="ECO:0000256" key="3">
    <source>
        <dbReference type="ARBA" id="ARBA00022989"/>
    </source>
</evidence>
<feature type="transmembrane region" description="Helical" evidence="7">
    <location>
        <begin position="181"/>
        <end position="201"/>
    </location>
</feature>
<dbReference type="Proteomes" id="UP000799770">
    <property type="component" value="Unassembled WGS sequence"/>
</dbReference>
<dbReference type="OrthoDB" id="3934549at2759"/>
<dbReference type="InterPro" id="IPR049326">
    <property type="entry name" value="Rhodopsin_dom_fungi"/>
</dbReference>